<feature type="non-terminal residue" evidence="1">
    <location>
        <position position="1"/>
    </location>
</feature>
<reference evidence="1" key="1">
    <citation type="submission" date="2021-06" db="EMBL/GenBank/DDBJ databases">
        <authorList>
            <person name="Kallberg Y."/>
            <person name="Tangrot J."/>
            <person name="Rosling A."/>
        </authorList>
    </citation>
    <scope>NUCLEOTIDE SEQUENCE</scope>
    <source>
        <strain evidence="1">IL203A</strain>
    </source>
</reference>
<organism evidence="1 2">
    <name type="scientific">Dentiscutata heterogama</name>
    <dbReference type="NCBI Taxonomy" id="1316150"/>
    <lineage>
        <taxon>Eukaryota</taxon>
        <taxon>Fungi</taxon>
        <taxon>Fungi incertae sedis</taxon>
        <taxon>Mucoromycota</taxon>
        <taxon>Glomeromycotina</taxon>
        <taxon>Glomeromycetes</taxon>
        <taxon>Diversisporales</taxon>
        <taxon>Gigasporaceae</taxon>
        <taxon>Dentiscutata</taxon>
    </lineage>
</organism>
<dbReference type="Proteomes" id="UP000789702">
    <property type="component" value="Unassembled WGS sequence"/>
</dbReference>
<feature type="non-terminal residue" evidence="1">
    <location>
        <position position="212"/>
    </location>
</feature>
<evidence type="ECO:0000313" key="1">
    <source>
        <dbReference type="EMBL" id="CAG8740446.1"/>
    </source>
</evidence>
<dbReference type="EMBL" id="CAJVPU010041001">
    <property type="protein sequence ID" value="CAG8740446.1"/>
    <property type="molecule type" value="Genomic_DNA"/>
</dbReference>
<protein>
    <submittedName>
        <fullName evidence="1">6871_t:CDS:1</fullName>
    </submittedName>
</protein>
<accession>A0ACA9QA26</accession>
<gene>
    <name evidence="1" type="ORF">DHETER_LOCUS14011</name>
</gene>
<name>A0ACA9QA26_9GLOM</name>
<evidence type="ECO:0000313" key="2">
    <source>
        <dbReference type="Proteomes" id="UP000789702"/>
    </source>
</evidence>
<sequence length="212" mass="24581">NSDPTKGFLRFFQLSNSGLSEIGTSYFNNITNITEKNLNISTLNTELVQCISINFSRLNFSGRYDIDSTTPNNQFLLELTIYTVNNSSEPNVTKIMKDLNTLIKYKSITCISNLALDIDEIYYFTPRSNLFDEIKYYVEFSPAQRGPHKLKCSSDLNCYYLQKHEYNENFLQDNCSEIIFFTSILSIIRLIANILFVIYEVKNVRNLDLYVP</sequence>
<comment type="caution">
    <text evidence="1">The sequence shown here is derived from an EMBL/GenBank/DDBJ whole genome shotgun (WGS) entry which is preliminary data.</text>
</comment>
<proteinExistence type="predicted"/>
<keyword evidence="2" id="KW-1185">Reference proteome</keyword>